<reference evidence="1" key="1">
    <citation type="journal article" date="2021" name="New Phytol.">
        <title>Evolutionary innovations through gain and loss of genes in the ectomycorrhizal Boletales.</title>
        <authorList>
            <person name="Wu G."/>
            <person name="Miyauchi S."/>
            <person name="Morin E."/>
            <person name="Kuo A."/>
            <person name="Drula E."/>
            <person name="Varga T."/>
            <person name="Kohler A."/>
            <person name="Feng B."/>
            <person name="Cao Y."/>
            <person name="Lipzen A."/>
            <person name="Daum C."/>
            <person name="Hundley H."/>
            <person name="Pangilinan J."/>
            <person name="Johnson J."/>
            <person name="Barry K."/>
            <person name="LaButti K."/>
            <person name="Ng V."/>
            <person name="Ahrendt S."/>
            <person name="Min B."/>
            <person name="Choi I.G."/>
            <person name="Park H."/>
            <person name="Plett J.M."/>
            <person name="Magnuson J."/>
            <person name="Spatafora J.W."/>
            <person name="Nagy L.G."/>
            <person name="Henrissat B."/>
            <person name="Grigoriev I.V."/>
            <person name="Yang Z.L."/>
            <person name="Xu J."/>
            <person name="Martin F.M."/>
        </authorList>
    </citation>
    <scope>NUCLEOTIDE SEQUENCE</scope>
    <source>
        <strain evidence="1">ATCC 28755</strain>
    </source>
</reference>
<accession>A0ACB8A786</accession>
<gene>
    <name evidence="1" type="ORF">BJ138DRAFT_300618</name>
</gene>
<name>A0ACB8A786_9AGAM</name>
<evidence type="ECO:0000313" key="2">
    <source>
        <dbReference type="Proteomes" id="UP000790377"/>
    </source>
</evidence>
<comment type="caution">
    <text evidence="1">The sequence shown here is derived from an EMBL/GenBank/DDBJ whole genome shotgun (WGS) entry which is preliminary data.</text>
</comment>
<protein>
    <submittedName>
        <fullName evidence="1">Uncharacterized protein</fullName>
    </submittedName>
</protein>
<dbReference type="Proteomes" id="UP000790377">
    <property type="component" value="Unassembled WGS sequence"/>
</dbReference>
<keyword evidence="2" id="KW-1185">Reference proteome</keyword>
<sequence length="332" mass="38660">MQRQLAEVLVERESANEEYNRATSELQDEIATIRLKYKNLRTEKKECQEVIEELSNQLRAYTENEEKLKAEKKEYQEIIEELSNQLRAYTEKEEKLQAKTWEEYLPTTLLHDIDHGPIPAQPKLTASIPFSSTERLQINELALSTCTSDGIFECNNHQVQWSRDRIALGVIVRPAFQYNPEEPKRIWQKVLSFIEMGQTKDMMYWNSSGWHYMGTYECITPTYPISMDKLKSLKCLDESNNILNHIVPRTDSLSPIQKGILLELYDAGILMFEFFGLKCVGYNEKLRDALVNSPPAQKQPVGKDQPRIHTSTYPKRKRSREHNSFGPKNKKP</sequence>
<organism evidence="1 2">
    <name type="scientific">Hygrophoropsis aurantiaca</name>
    <dbReference type="NCBI Taxonomy" id="72124"/>
    <lineage>
        <taxon>Eukaryota</taxon>
        <taxon>Fungi</taxon>
        <taxon>Dikarya</taxon>
        <taxon>Basidiomycota</taxon>
        <taxon>Agaricomycotina</taxon>
        <taxon>Agaricomycetes</taxon>
        <taxon>Agaricomycetidae</taxon>
        <taxon>Boletales</taxon>
        <taxon>Coniophorineae</taxon>
        <taxon>Hygrophoropsidaceae</taxon>
        <taxon>Hygrophoropsis</taxon>
    </lineage>
</organism>
<evidence type="ECO:0000313" key="1">
    <source>
        <dbReference type="EMBL" id="KAH7908917.1"/>
    </source>
</evidence>
<proteinExistence type="predicted"/>
<dbReference type="EMBL" id="MU267789">
    <property type="protein sequence ID" value="KAH7908917.1"/>
    <property type="molecule type" value="Genomic_DNA"/>
</dbReference>